<dbReference type="SUPFAM" id="SSF52788">
    <property type="entry name" value="Phosphotyrosine protein phosphatases I"/>
    <property type="match status" value="1"/>
</dbReference>
<dbReference type="PRINTS" id="PR00720">
    <property type="entry name" value="MAMMALPTPASE"/>
</dbReference>
<dbReference type="GO" id="GO:0004726">
    <property type="term" value="F:non-membrane spanning protein tyrosine phosphatase activity"/>
    <property type="evidence" value="ECO:0007669"/>
    <property type="project" value="InterPro"/>
</dbReference>
<comment type="catalytic activity">
    <reaction evidence="6">
        <text>an N-acyl-L-alpha-aminoacyl-tRNA + H2O = an N-acyl-L-amino acid + a tRNA + H(+)</text>
        <dbReference type="Rhea" id="RHEA:54448"/>
        <dbReference type="Rhea" id="RHEA-COMP:10123"/>
        <dbReference type="Rhea" id="RHEA-COMP:13883"/>
        <dbReference type="ChEBI" id="CHEBI:15377"/>
        <dbReference type="ChEBI" id="CHEBI:15378"/>
        <dbReference type="ChEBI" id="CHEBI:59874"/>
        <dbReference type="ChEBI" id="CHEBI:78442"/>
        <dbReference type="ChEBI" id="CHEBI:138191"/>
        <dbReference type="EC" id="3.1.1.29"/>
    </reaction>
</comment>
<dbReference type="PANTHER" id="PTHR11717">
    <property type="entry name" value="LOW MOLECULAR WEIGHT PROTEIN TYROSINE PHOSPHATASE"/>
    <property type="match status" value="1"/>
</dbReference>
<gene>
    <name evidence="9" type="ORF">QR680_014362</name>
</gene>
<dbReference type="Proteomes" id="UP001175271">
    <property type="component" value="Unassembled WGS sequence"/>
</dbReference>
<keyword evidence="4" id="KW-0378">Hydrolase</keyword>
<evidence type="ECO:0000313" key="9">
    <source>
        <dbReference type="EMBL" id="KAK0419844.1"/>
    </source>
</evidence>
<dbReference type="InterPro" id="IPR002115">
    <property type="entry name" value="Tyr_Pase_low_mol_wt_mml"/>
</dbReference>
<comment type="caution">
    <text evidence="9">The sequence shown here is derived from an EMBL/GenBank/DDBJ whole genome shotgun (WGS) entry which is preliminary data.</text>
</comment>
<evidence type="ECO:0000256" key="1">
    <source>
        <dbReference type="ARBA" id="ARBA00004496"/>
    </source>
</evidence>
<name>A0AA39IBA6_9BILA</name>
<dbReference type="Gene3D" id="3.40.1490.10">
    <property type="entry name" value="Bit1"/>
    <property type="match status" value="1"/>
</dbReference>
<dbReference type="InterPro" id="IPR023485">
    <property type="entry name" value="Ptyr_pPase"/>
</dbReference>
<dbReference type="PANTHER" id="PTHR11717:SF7">
    <property type="entry name" value="LOW MOLECULAR WEIGHT PHOSPHOTYROSINE PROTEIN PHOSPHATASE"/>
    <property type="match status" value="1"/>
</dbReference>
<keyword evidence="5" id="KW-0904">Protein phosphatase</keyword>
<proteinExistence type="inferred from homology"/>
<dbReference type="InterPro" id="IPR023476">
    <property type="entry name" value="Pep_tRNA_hydro_II_dom_sf"/>
</dbReference>
<feature type="active site" description="Proton donor" evidence="7">
    <location>
        <position position="110"/>
    </location>
</feature>
<dbReference type="SMART" id="SM00226">
    <property type="entry name" value="LMWPc"/>
    <property type="match status" value="1"/>
</dbReference>
<dbReference type="PRINTS" id="PR00719">
    <property type="entry name" value="LMWPTPASE"/>
</dbReference>
<keyword evidence="3" id="KW-0963">Cytoplasm</keyword>
<dbReference type="Pfam" id="PF01981">
    <property type="entry name" value="PTH2"/>
    <property type="match status" value="1"/>
</dbReference>
<organism evidence="9 10">
    <name type="scientific">Steinernema hermaphroditum</name>
    <dbReference type="NCBI Taxonomy" id="289476"/>
    <lineage>
        <taxon>Eukaryota</taxon>
        <taxon>Metazoa</taxon>
        <taxon>Ecdysozoa</taxon>
        <taxon>Nematoda</taxon>
        <taxon>Chromadorea</taxon>
        <taxon>Rhabditida</taxon>
        <taxon>Tylenchina</taxon>
        <taxon>Panagrolaimomorpha</taxon>
        <taxon>Strongyloidoidea</taxon>
        <taxon>Steinernematidae</taxon>
        <taxon>Steinernema</taxon>
    </lineage>
</organism>
<comment type="subcellular location">
    <subcellularLocation>
        <location evidence="1">Cytoplasm</location>
    </subcellularLocation>
</comment>
<dbReference type="InterPro" id="IPR050438">
    <property type="entry name" value="LMW_PTPase"/>
</dbReference>
<dbReference type="InterPro" id="IPR002833">
    <property type="entry name" value="PTH2"/>
</dbReference>
<reference evidence="9" key="1">
    <citation type="submission" date="2023-06" db="EMBL/GenBank/DDBJ databases">
        <title>Genomic analysis of the entomopathogenic nematode Steinernema hermaphroditum.</title>
        <authorList>
            <person name="Schwarz E.M."/>
            <person name="Heppert J.K."/>
            <person name="Baniya A."/>
            <person name="Schwartz H.T."/>
            <person name="Tan C.-H."/>
            <person name="Antoshechkin I."/>
            <person name="Sternberg P.W."/>
            <person name="Goodrich-Blair H."/>
            <person name="Dillman A.R."/>
        </authorList>
    </citation>
    <scope>NUCLEOTIDE SEQUENCE</scope>
    <source>
        <strain evidence="9">PS9179</strain>
        <tissue evidence="9">Whole animal</tissue>
    </source>
</reference>
<evidence type="ECO:0000256" key="6">
    <source>
        <dbReference type="ARBA" id="ARBA00048707"/>
    </source>
</evidence>
<feature type="domain" description="Phosphotyrosine protein phosphatase I" evidence="8">
    <location>
        <begin position="1"/>
        <end position="137"/>
    </location>
</feature>
<dbReference type="Pfam" id="PF01451">
    <property type="entry name" value="LMWPc"/>
    <property type="match status" value="1"/>
</dbReference>
<evidence type="ECO:0000256" key="3">
    <source>
        <dbReference type="ARBA" id="ARBA00022490"/>
    </source>
</evidence>
<protein>
    <recommendedName>
        <fullName evidence="8">Phosphotyrosine protein phosphatase I domain-containing protein</fullName>
    </recommendedName>
</protein>
<dbReference type="GO" id="GO:0004045">
    <property type="term" value="F:peptidyl-tRNA hydrolase activity"/>
    <property type="evidence" value="ECO:0007669"/>
    <property type="project" value="UniProtKB-EC"/>
</dbReference>
<sequence>MAEAIFVHLLDQKGVRDEWHVDSAAIIDYHVGKQPEKRTLQTLDKHGIHGFKHTVRQVTTRDFRTFDYIFGMDDSNISDLDDLYQLAGDATAKVELLGSYDPENVRIIPDPYYESGLRLFEVVYTQCLRSCETFLAQHSSSSDKMAAAAVSESLVMYLILRRDLITELKWPLGAVITQGAHASTACMWLYKEDPAVVEYTKNLDSMHKVTLEVANEDALKKVESKLQDANVDHKTWVEDDMKVCIAVKPSTREALKPLLRNLKLFK</sequence>
<dbReference type="GO" id="GO:0005737">
    <property type="term" value="C:cytoplasm"/>
    <property type="evidence" value="ECO:0007669"/>
    <property type="project" value="UniProtKB-SubCell"/>
</dbReference>
<dbReference type="AlphaFoldDB" id="A0AA39IBA6"/>
<dbReference type="CDD" id="cd16343">
    <property type="entry name" value="LMWPTP"/>
    <property type="match status" value="1"/>
</dbReference>
<keyword evidence="10" id="KW-1185">Reference proteome</keyword>
<evidence type="ECO:0000256" key="4">
    <source>
        <dbReference type="ARBA" id="ARBA00022801"/>
    </source>
</evidence>
<dbReference type="SUPFAM" id="SSF102462">
    <property type="entry name" value="Peptidyl-tRNA hydrolase II"/>
    <property type="match status" value="1"/>
</dbReference>
<dbReference type="EMBL" id="JAUCMV010000002">
    <property type="protein sequence ID" value="KAK0419844.1"/>
    <property type="molecule type" value="Genomic_DNA"/>
</dbReference>
<dbReference type="InterPro" id="IPR036196">
    <property type="entry name" value="Ptyr_pPase_sf"/>
</dbReference>
<evidence type="ECO:0000313" key="10">
    <source>
        <dbReference type="Proteomes" id="UP001175271"/>
    </source>
</evidence>
<dbReference type="GO" id="GO:0003993">
    <property type="term" value="F:acid phosphatase activity"/>
    <property type="evidence" value="ECO:0007669"/>
    <property type="project" value="InterPro"/>
</dbReference>
<accession>A0AA39IBA6</accession>
<evidence type="ECO:0000256" key="7">
    <source>
        <dbReference type="PIRSR" id="PIRSR617867-1"/>
    </source>
</evidence>
<comment type="similarity">
    <text evidence="2">Belongs to the low molecular weight phosphotyrosine protein phosphatase family.</text>
</comment>
<evidence type="ECO:0000256" key="2">
    <source>
        <dbReference type="ARBA" id="ARBA00011063"/>
    </source>
</evidence>
<dbReference type="FunFam" id="3.40.50.2300:FF:000105">
    <property type="entry name" value="Low molecular weight phosphotyrosine protein"/>
    <property type="match status" value="1"/>
</dbReference>
<dbReference type="InterPro" id="IPR017867">
    <property type="entry name" value="Tyr_phospatase_low_mol_wt"/>
</dbReference>
<dbReference type="Gene3D" id="3.40.50.2300">
    <property type="match status" value="1"/>
</dbReference>
<evidence type="ECO:0000259" key="8">
    <source>
        <dbReference type="SMART" id="SM00226"/>
    </source>
</evidence>
<evidence type="ECO:0000256" key="5">
    <source>
        <dbReference type="ARBA" id="ARBA00022912"/>
    </source>
</evidence>